<dbReference type="RefSeq" id="WP_307487486.1">
    <property type="nucleotide sequence ID" value="NZ_JAUSSY010000001.1"/>
</dbReference>
<dbReference type="EMBL" id="JAUSSY010000001">
    <property type="protein sequence ID" value="MDQ0116881.1"/>
    <property type="molecule type" value="Genomic_DNA"/>
</dbReference>
<protein>
    <submittedName>
        <fullName evidence="2">Uncharacterized protein</fullName>
    </submittedName>
</protein>
<gene>
    <name evidence="1" type="ORF">J2T22_000041</name>
    <name evidence="2" type="ORF">J2T22_000043</name>
</gene>
<reference evidence="2 3" key="1">
    <citation type="submission" date="2023-07" db="EMBL/GenBank/DDBJ databases">
        <title>Sorghum-associated microbial communities from plants grown in Nebraska, USA.</title>
        <authorList>
            <person name="Schachtman D."/>
        </authorList>
    </citation>
    <scope>NUCLEOTIDE SEQUENCE [LARGE SCALE GENOMIC DNA]</scope>
    <source>
        <strain evidence="2 3">DS994</strain>
    </source>
</reference>
<evidence type="ECO:0000313" key="1">
    <source>
        <dbReference type="EMBL" id="MDQ0116881.1"/>
    </source>
</evidence>
<evidence type="ECO:0000313" key="2">
    <source>
        <dbReference type="EMBL" id="MDQ0116883.1"/>
    </source>
</evidence>
<comment type="caution">
    <text evidence="2">The sequence shown here is derived from an EMBL/GenBank/DDBJ whole genome shotgun (WGS) entry which is preliminary data.</text>
</comment>
<evidence type="ECO:0000313" key="3">
    <source>
        <dbReference type="Proteomes" id="UP001226389"/>
    </source>
</evidence>
<name>A0ABT9UBA4_9MICC</name>
<keyword evidence="3" id="KW-1185">Reference proteome</keyword>
<dbReference type="EMBL" id="JAUSSY010000001">
    <property type="protein sequence ID" value="MDQ0116883.1"/>
    <property type="molecule type" value="Genomic_DNA"/>
</dbReference>
<proteinExistence type="predicted"/>
<sequence length="49" mass="5673">MFDYIEFLGLDGYETRVSLHPSCDGGYAVEKDLNPYDNWANFTFVGEIY</sequence>
<organism evidence="2 3">
    <name type="scientific">Pseudarthrobacter defluvii</name>
    <dbReference type="NCBI Taxonomy" id="410837"/>
    <lineage>
        <taxon>Bacteria</taxon>
        <taxon>Bacillati</taxon>
        <taxon>Actinomycetota</taxon>
        <taxon>Actinomycetes</taxon>
        <taxon>Micrococcales</taxon>
        <taxon>Micrococcaceae</taxon>
        <taxon>Pseudarthrobacter</taxon>
    </lineage>
</organism>
<dbReference type="Proteomes" id="UP001226389">
    <property type="component" value="Unassembled WGS sequence"/>
</dbReference>
<accession>A0ABT9UBA4</accession>